<evidence type="ECO:0000313" key="1">
    <source>
        <dbReference type="EMBL" id="TFK16346.1"/>
    </source>
</evidence>
<dbReference type="AlphaFoldDB" id="A0A5C3K8E2"/>
<dbReference type="Proteomes" id="UP000307440">
    <property type="component" value="Unassembled WGS sequence"/>
</dbReference>
<evidence type="ECO:0000313" key="2">
    <source>
        <dbReference type="Proteomes" id="UP000307440"/>
    </source>
</evidence>
<accession>A0A5C3K8E2</accession>
<keyword evidence="2" id="KW-1185">Reference proteome</keyword>
<feature type="non-terminal residue" evidence="1">
    <location>
        <position position="364"/>
    </location>
</feature>
<reference evidence="1 2" key="1">
    <citation type="journal article" date="2019" name="Nat. Ecol. Evol.">
        <title>Megaphylogeny resolves global patterns of mushroom evolution.</title>
        <authorList>
            <person name="Varga T."/>
            <person name="Krizsan K."/>
            <person name="Foldi C."/>
            <person name="Dima B."/>
            <person name="Sanchez-Garcia M."/>
            <person name="Sanchez-Ramirez S."/>
            <person name="Szollosi G.J."/>
            <person name="Szarkandi J.G."/>
            <person name="Papp V."/>
            <person name="Albert L."/>
            <person name="Andreopoulos W."/>
            <person name="Angelini C."/>
            <person name="Antonin V."/>
            <person name="Barry K.W."/>
            <person name="Bougher N.L."/>
            <person name="Buchanan P."/>
            <person name="Buyck B."/>
            <person name="Bense V."/>
            <person name="Catcheside P."/>
            <person name="Chovatia M."/>
            <person name="Cooper J."/>
            <person name="Damon W."/>
            <person name="Desjardin D."/>
            <person name="Finy P."/>
            <person name="Geml J."/>
            <person name="Haridas S."/>
            <person name="Hughes K."/>
            <person name="Justo A."/>
            <person name="Karasinski D."/>
            <person name="Kautmanova I."/>
            <person name="Kiss B."/>
            <person name="Kocsube S."/>
            <person name="Kotiranta H."/>
            <person name="LaButti K.M."/>
            <person name="Lechner B.E."/>
            <person name="Liimatainen K."/>
            <person name="Lipzen A."/>
            <person name="Lukacs Z."/>
            <person name="Mihaltcheva S."/>
            <person name="Morgado L.N."/>
            <person name="Niskanen T."/>
            <person name="Noordeloos M.E."/>
            <person name="Ohm R.A."/>
            <person name="Ortiz-Santana B."/>
            <person name="Ovrebo C."/>
            <person name="Racz N."/>
            <person name="Riley R."/>
            <person name="Savchenko A."/>
            <person name="Shiryaev A."/>
            <person name="Soop K."/>
            <person name="Spirin V."/>
            <person name="Szebenyi C."/>
            <person name="Tomsovsky M."/>
            <person name="Tulloss R.E."/>
            <person name="Uehling J."/>
            <person name="Grigoriev I.V."/>
            <person name="Vagvolgyi C."/>
            <person name="Papp T."/>
            <person name="Martin F.M."/>
            <person name="Miettinen O."/>
            <person name="Hibbett D.S."/>
            <person name="Nagy L.G."/>
        </authorList>
    </citation>
    <scope>NUCLEOTIDE SEQUENCE [LARGE SCALE GENOMIC DNA]</scope>
    <source>
        <strain evidence="1 2">CBS 121175</strain>
    </source>
</reference>
<proteinExistence type="predicted"/>
<dbReference type="EMBL" id="ML210932">
    <property type="protein sequence ID" value="TFK16346.1"/>
    <property type="molecule type" value="Genomic_DNA"/>
</dbReference>
<sequence length="364" mass="40429">QFSSGQILDPISWVTLPEGESTNIANSFLVVNGQHRVQALQLVTQSTRKRIGLLLASIEEMQVSGLAKNKQDIEDAKNAIILHLVNLFKLGRHPVKIYNLAAVHTASNTSDLQSRISSNPNELGTPDSPEQIAQARQKAFWPLFKSGGKDAVMKQSLTTLSEYPSLPASTYFRLKSVLTNFKTMAVLSSIKAVNAHHSHPKNQQITVSKLTDGVPALVQDFFTHVAEELLKGLLFLALPEKPLINAPMYTWDNNKFNPSRPLEWYMKAIEPAVFGSIFWSSLMECGKQTGLYESFIYFGSKANQKAKFKRGTDVAGWAKALQGYNKAFADRLQFLSTQTTGVPAVDAIRPFLVDRFQAVVKYRG</sequence>
<organism evidence="1 2">
    <name type="scientific">Coprinopsis marcescibilis</name>
    <name type="common">Agaric fungus</name>
    <name type="synonym">Psathyrella marcescibilis</name>
    <dbReference type="NCBI Taxonomy" id="230819"/>
    <lineage>
        <taxon>Eukaryota</taxon>
        <taxon>Fungi</taxon>
        <taxon>Dikarya</taxon>
        <taxon>Basidiomycota</taxon>
        <taxon>Agaricomycotina</taxon>
        <taxon>Agaricomycetes</taxon>
        <taxon>Agaricomycetidae</taxon>
        <taxon>Agaricales</taxon>
        <taxon>Agaricineae</taxon>
        <taxon>Psathyrellaceae</taxon>
        <taxon>Coprinopsis</taxon>
    </lineage>
</organism>
<feature type="non-terminal residue" evidence="1">
    <location>
        <position position="1"/>
    </location>
</feature>
<gene>
    <name evidence="1" type="ORF">FA15DRAFT_474178</name>
</gene>
<name>A0A5C3K8E2_COPMA</name>
<protein>
    <submittedName>
        <fullName evidence="1">Uncharacterized protein</fullName>
    </submittedName>
</protein>